<reference evidence="3" key="1">
    <citation type="submission" date="2016-10" db="EMBL/GenBank/DDBJ databases">
        <authorList>
            <person name="Varghese N."/>
            <person name="Submissions S."/>
        </authorList>
    </citation>
    <scope>NUCLEOTIDE SEQUENCE [LARGE SCALE GENOMIC DNA]</scope>
    <source>
        <strain evidence="3">S9</strain>
    </source>
</reference>
<evidence type="ECO:0008006" key="4">
    <source>
        <dbReference type="Google" id="ProtNLM"/>
    </source>
</evidence>
<dbReference type="OrthoDB" id="2928297at2"/>
<dbReference type="RefSeq" id="WP_093048591.1">
    <property type="nucleotide sequence ID" value="NZ_FOGT01000004.1"/>
</dbReference>
<name>A0A1H9S4E1_9BACI</name>
<feature type="signal peptide" evidence="1">
    <location>
        <begin position="1"/>
        <end position="20"/>
    </location>
</feature>
<evidence type="ECO:0000313" key="2">
    <source>
        <dbReference type="EMBL" id="SER79851.1"/>
    </source>
</evidence>
<protein>
    <recommendedName>
        <fullName evidence="4">SurA N-terminal domain-containing protein</fullName>
    </recommendedName>
</protein>
<proteinExistence type="predicted"/>
<evidence type="ECO:0000256" key="1">
    <source>
        <dbReference type="SAM" id="SignalP"/>
    </source>
</evidence>
<gene>
    <name evidence="2" type="ORF">SAMN05518684_10420</name>
</gene>
<dbReference type="Proteomes" id="UP000198571">
    <property type="component" value="Unassembled WGS sequence"/>
</dbReference>
<dbReference type="EMBL" id="FOGT01000004">
    <property type="protein sequence ID" value="SER79851.1"/>
    <property type="molecule type" value="Genomic_DNA"/>
</dbReference>
<dbReference type="AlphaFoldDB" id="A0A1H9S4E1"/>
<keyword evidence="1" id="KW-0732">Signal</keyword>
<sequence>MIKNGLFVLMLILLLSTCNDNELNASEEKQLRDQLYAVIHQSGDLTEANKADIDEALSQVDQLSLQEEERDWFVQYYLIYSSYEGETDTEQVYEGSQLRMLYEETWQELAFERYGVTLEEERVEDIIKEDLKPLIEDALSSEEDGELDIHRYLAEKSGYSLEELYLQFSKHIYERRAIGEDLEPILKEEYGITDIHEVREKYRIEVFDEIVKSYS</sequence>
<feature type="chain" id="PRO_5038698227" description="SurA N-terminal domain-containing protein" evidence="1">
    <location>
        <begin position="21"/>
        <end position="215"/>
    </location>
</feature>
<keyword evidence="3" id="KW-1185">Reference proteome</keyword>
<organism evidence="2 3">
    <name type="scientific">Salipaludibacillus aurantiacus</name>
    <dbReference type="NCBI Taxonomy" id="1601833"/>
    <lineage>
        <taxon>Bacteria</taxon>
        <taxon>Bacillati</taxon>
        <taxon>Bacillota</taxon>
        <taxon>Bacilli</taxon>
        <taxon>Bacillales</taxon>
        <taxon>Bacillaceae</taxon>
    </lineage>
</organism>
<accession>A0A1H9S4E1</accession>
<evidence type="ECO:0000313" key="3">
    <source>
        <dbReference type="Proteomes" id="UP000198571"/>
    </source>
</evidence>